<reference evidence="6 8" key="2">
    <citation type="submission" date="2018-03" db="EMBL/GenBank/DDBJ databases">
        <authorList>
            <person name="Fogelqvist J."/>
        </authorList>
    </citation>
    <scope>NUCLEOTIDE SEQUENCE [LARGE SCALE GENOMIC DNA]</scope>
</reference>
<evidence type="ECO:0000256" key="2">
    <source>
        <dbReference type="ARBA" id="ARBA00023242"/>
    </source>
</evidence>
<feature type="compositionally biased region" description="Low complexity" evidence="3">
    <location>
        <begin position="117"/>
        <end position="128"/>
    </location>
</feature>
<dbReference type="InterPro" id="IPR001138">
    <property type="entry name" value="Zn2Cys6_DnaBD"/>
</dbReference>
<keyword evidence="7" id="KW-1185">Reference proteome</keyword>
<dbReference type="GO" id="GO:0008270">
    <property type="term" value="F:zinc ion binding"/>
    <property type="evidence" value="ECO:0007669"/>
    <property type="project" value="InterPro"/>
</dbReference>
<evidence type="ECO:0000313" key="5">
    <source>
        <dbReference type="EMBL" id="CEP03527.1"/>
    </source>
</evidence>
<dbReference type="EMBL" id="CDSF01000147">
    <property type="protein sequence ID" value="CEP03527.1"/>
    <property type="molecule type" value="Genomic_DNA"/>
</dbReference>
<dbReference type="PANTHER" id="PTHR47659:SF7">
    <property type="entry name" value="FUNGAL TRANSCRIPTIONAL REGULATORY PROTEIN, N-TERMINAL DOMAIN-CONTAINING PROTEIN"/>
    <property type="match status" value="1"/>
</dbReference>
<keyword evidence="1" id="KW-0479">Metal-binding</keyword>
<dbReference type="GO" id="GO:0000981">
    <property type="term" value="F:DNA-binding transcription factor activity, RNA polymerase II-specific"/>
    <property type="evidence" value="ECO:0007669"/>
    <property type="project" value="InterPro"/>
</dbReference>
<protein>
    <recommendedName>
        <fullName evidence="4">Zn(2)-C6 fungal-type domain-containing protein</fullName>
    </recommendedName>
</protein>
<dbReference type="PROSITE" id="PS50048">
    <property type="entry name" value="ZN2_CY6_FUNGAL_2"/>
    <property type="match status" value="1"/>
</dbReference>
<organism evidence="5 7">
    <name type="scientific">Plasmodiophora brassicae</name>
    <name type="common">Clubroot disease agent</name>
    <dbReference type="NCBI Taxonomy" id="37360"/>
    <lineage>
        <taxon>Eukaryota</taxon>
        <taxon>Sar</taxon>
        <taxon>Rhizaria</taxon>
        <taxon>Endomyxa</taxon>
        <taxon>Phytomyxea</taxon>
        <taxon>Plasmodiophorida</taxon>
        <taxon>Plasmodiophoridae</taxon>
        <taxon>Plasmodiophora</taxon>
    </lineage>
</organism>
<geneLocation type="mitochondrion" evidence="6"/>
<sequence length="383" mass="42156">MSSLLSGLDLSNLDKLVEQATDLHDNEPASLTPSSPWMPSTHAIANDNKPMVTAKAPRKRARDSTNPRTKVACTCCYLSKACCDQARPCGRCVRLGRPEECRDRVHKKRTVHHGPRAASSSASTASSSQAVRHQGLLHGIGVAPDDISVELLAERFSKTLADMWLAQCQASLEAATALTEAEFHDECRRITHVTETMLGGLLDVRMYADVKTRLRVLGIHVSTPSAPIFRPPFQLISADEAGESTREFATELNVAIIKSVQLPGLLNDPVSPRRGLYINDEAQRLFGYDAQDLCDLFNRLPSSNAFTPFWSWVIGESDWVKVIQHNALFFLSSGNAAADATRPDIIVTCYGKSGKPFRCLASTRSSSDAPRSYRFCFVRLLHD</sequence>
<evidence type="ECO:0000313" key="8">
    <source>
        <dbReference type="Proteomes" id="UP000290189"/>
    </source>
</evidence>
<evidence type="ECO:0000313" key="7">
    <source>
        <dbReference type="Proteomes" id="UP000039324"/>
    </source>
</evidence>
<feature type="region of interest" description="Disordered" evidence="3">
    <location>
        <begin position="106"/>
        <end position="128"/>
    </location>
</feature>
<evidence type="ECO:0000256" key="1">
    <source>
        <dbReference type="ARBA" id="ARBA00022723"/>
    </source>
</evidence>
<reference evidence="5 7" key="1">
    <citation type="submission" date="2015-02" db="EMBL/GenBank/DDBJ databases">
        <authorList>
            <person name="Chooi Y.-H."/>
        </authorList>
    </citation>
    <scope>NUCLEOTIDE SEQUENCE [LARGE SCALE GENOMIC DNA]</scope>
    <source>
        <strain evidence="5">E3</strain>
    </source>
</reference>
<dbReference type="OrthoDB" id="5575144at2759"/>
<dbReference type="EMBL" id="OVEO01000016">
    <property type="protein sequence ID" value="SPR00931.1"/>
    <property type="molecule type" value="Genomic_DNA"/>
</dbReference>
<dbReference type="AlphaFoldDB" id="A0A0G4J7M3"/>
<keyword evidence="2" id="KW-0539">Nucleus</keyword>
<proteinExistence type="predicted"/>
<evidence type="ECO:0000313" key="6">
    <source>
        <dbReference type="EMBL" id="SPR00931.1"/>
    </source>
</evidence>
<dbReference type="Proteomes" id="UP000039324">
    <property type="component" value="Unassembled WGS sequence"/>
</dbReference>
<dbReference type="PANTHER" id="PTHR47659">
    <property type="entry name" value="ZN(II)2CYS6 TRANSCRIPTION FACTOR (EUROFUNG)-RELATED"/>
    <property type="match status" value="1"/>
</dbReference>
<accession>A0A0G4J7M3</accession>
<evidence type="ECO:0000259" key="4">
    <source>
        <dbReference type="PROSITE" id="PS50048"/>
    </source>
</evidence>
<evidence type="ECO:0000256" key="3">
    <source>
        <dbReference type="SAM" id="MobiDB-lite"/>
    </source>
</evidence>
<gene>
    <name evidence="5" type="ORF">PBRA_009412</name>
    <name evidence="6" type="ORF">PLBR_LOCUS8146</name>
</gene>
<dbReference type="Proteomes" id="UP000290189">
    <property type="component" value="Unassembled WGS sequence"/>
</dbReference>
<feature type="domain" description="Zn(2)-C6 fungal-type" evidence="4">
    <location>
        <begin position="72"/>
        <end position="103"/>
    </location>
</feature>
<name>A0A0G4J7M3_PLABS</name>
<dbReference type="InterPro" id="IPR050335">
    <property type="entry name" value="ERT1_acuK_gluconeogen_tf"/>
</dbReference>
<keyword evidence="6" id="KW-0496">Mitochondrion</keyword>
<feature type="compositionally biased region" description="Basic residues" evidence="3">
    <location>
        <begin position="106"/>
        <end position="115"/>
    </location>
</feature>